<comment type="subcellular location">
    <subcellularLocation>
        <location evidence="1">Cell membrane</location>
        <topology evidence="1">Multi-pass membrane protein</topology>
    </subcellularLocation>
</comment>
<evidence type="ECO:0000256" key="5">
    <source>
        <dbReference type="ARBA" id="ARBA00022553"/>
    </source>
</evidence>
<comment type="similarity">
    <text evidence="2">Belongs to the cation transport ATPase (P-type) (TC 3.A.3) family. Type IB subfamily.</text>
</comment>
<dbReference type="Gene3D" id="2.70.150.10">
    <property type="entry name" value="Calcium-transporting ATPase, cytoplasmic transduction domain A"/>
    <property type="match status" value="1"/>
</dbReference>
<dbReference type="Pfam" id="PF00122">
    <property type="entry name" value="E1-E2_ATPase"/>
    <property type="match status" value="1"/>
</dbReference>
<dbReference type="Pfam" id="PF12156">
    <property type="entry name" value="ATPase-cat_bd"/>
    <property type="match status" value="1"/>
</dbReference>
<dbReference type="PRINTS" id="PR00119">
    <property type="entry name" value="CATATPASE"/>
</dbReference>
<evidence type="ECO:0000256" key="2">
    <source>
        <dbReference type="ARBA" id="ARBA00006024"/>
    </source>
</evidence>
<feature type="transmembrane region" description="Helical" evidence="13">
    <location>
        <begin position="273"/>
        <end position="291"/>
    </location>
</feature>
<dbReference type="InterPro" id="IPR023214">
    <property type="entry name" value="HAD_sf"/>
</dbReference>
<feature type="transmembrane region" description="Helical" evidence="13">
    <location>
        <begin position="245"/>
        <end position="267"/>
    </location>
</feature>
<evidence type="ECO:0000256" key="7">
    <source>
        <dbReference type="ARBA" id="ARBA00022723"/>
    </source>
</evidence>
<evidence type="ECO:0000256" key="12">
    <source>
        <dbReference type="ARBA" id="ARBA00023136"/>
    </source>
</evidence>
<keyword evidence="12 13" id="KW-0472">Membrane</keyword>
<evidence type="ECO:0000313" key="17">
    <source>
        <dbReference type="Proteomes" id="UP001597094"/>
    </source>
</evidence>
<evidence type="ECO:0000259" key="15">
    <source>
        <dbReference type="Pfam" id="PF12156"/>
    </source>
</evidence>
<keyword evidence="17" id="KW-1185">Reference proteome</keyword>
<keyword evidence="6 13" id="KW-0812">Transmembrane</keyword>
<dbReference type="NCBIfam" id="TIGR01494">
    <property type="entry name" value="ATPase_P-type"/>
    <property type="match status" value="1"/>
</dbReference>
<dbReference type="InterPro" id="IPR008250">
    <property type="entry name" value="ATPase_P-typ_transduc_dom_A_sf"/>
</dbReference>
<name>A0ABW3SNJ0_9BACT</name>
<keyword evidence="3" id="KW-0813">Transport</keyword>
<evidence type="ECO:0000256" key="3">
    <source>
        <dbReference type="ARBA" id="ARBA00022448"/>
    </source>
</evidence>
<evidence type="ECO:0000313" key="16">
    <source>
        <dbReference type="EMBL" id="MFD1186359.1"/>
    </source>
</evidence>
<dbReference type="Gene3D" id="3.40.50.1000">
    <property type="entry name" value="HAD superfamily/HAD-like"/>
    <property type="match status" value="1"/>
</dbReference>
<dbReference type="PANTHER" id="PTHR43520">
    <property type="entry name" value="ATP7, ISOFORM B"/>
    <property type="match status" value="1"/>
</dbReference>
<comment type="caution">
    <text evidence="16">The sequence shown here is derived from an EMBL/GenBank/DDBJ whole genome shotgun (WGS) entry which is preliminary data.</text>
</comment>
<dbReference type="InterPro" id="IPR023299">
    <property type="entry name" value="ATPase_P-typ_cyto_dom_N"/>
</dbReference>
<dbReference type="Gene3D" id="3.40.1110.10">
    <property type="entry name" value="Calcium-transporting ATPase, cytoplasmic domain N"/>
    <property type="match status" value="1"/>
</dbReference>
<dbReference type="SUPFAM" id="SSF56784">
    <property type="entry name" value="HAD-like"/>
    <property type="match status" value="1"/>
</dbReference>
<dbReference type="InterPro" id="IPR023298">
    <property type="entry name" value="ATPase_P-typ_TM_dom_sf"/>
</dbReference>
<dbReference type="SUPFAM" id="SSF81653">
    <property type="entry name" value="Calcium ATPase, transduction domain A"/>
    <property type="match status" value="1"/>
</dbReference>
<feature type="transmembrane region" description="Helical" evidence="13">
    <location>
        <begin position="427"/>
        <end position="444"/>
    </location>
</feature>
<feature type="transmembrane region" description="Helical" evidence="13">
    <location>
        <begin position="773"/>
        <end position="795"/>
    </location>
</feature>
<feature type="transmembrane region" description="Helical" evidence="13">
    <location>
        <begin position="212"/>
        <end position="233"/>
    </location>
</feature>
<dbReference type="InterPro" id="IPR059000">
    <property type="entry name" value="ATPase_P-type_domA"/>
</dbReference>
<dbReference type="Pfam" id="PF00702">
    <property type="entry name" value="Hydrolase"/>
    <property type="match status" value="1"/>
</dbReference>
<dbReference type="PROSITE" id="PS00154">
    <property type="entry name" value="ATPASE_E1_E2"/>
    <property type="match status" value="1"/>
</dbReference>
<dbReference type="InterPro" id="IPR021993">
    <property type="entry name" value="ATPase-cat-bd"/>
</dbReference>
<dbReference type="EMBL" id="JBHTLD010000065">
    <property type="protein sequence ID" value="MFD1186359.1"/>
    <property type="molecule type" value="Genomic_DNA"/>
</dbReference>
<keyword evidence="9" id="KW-1278">Translocase</keyword>
<protein>
    <submittedName>
        <fullName evidence="16">Heavy metal translocating P-type ATPase</fullName>
    </submittedName>
</protein>
<feature type="domain" description="Putative metal-binding" evidence="15">
    <location>
        <begin position="11"/>
        <end position="86"/>
    </location>
</feature>
<evidence type="ECO:0000256" key="10">
    <source>
        <dbReference type="ARBA" id="ARBA00022989"/>
    </source>
</evidence>
<evidence type="ECO:0000256" key="9">
    <source>
        <dbReference type="ARBA" id="ARBA00022967"/>
    </source>
</evidence>
<dbReference type="InterPro" id="IPR018303">
    <property type="entry name" value="ATPase_P-typ_P_site"/>
</dbReference>
<dbReference type="InterPro" id="IPR001757">
    <property type="entry name" value="P_typ_ATPase"/>
</dbReference>
<evidence type="ECO:0000256" key="8">
    <source>
        <dbReference type="ARBA" id="ARBA00022842"/>
    </source>
</evidence>
<feature type="transmembrane region" description="Helical" evidence="13">
    <location>
        <begin position="176"/>
        <end position="200"/>
    </location>
</feature>
<dbReference type="Gene3D" id="3.30.70.100">
    <property type="match status" value="1"/>
</dbReference>
<evidence type="ECO:0000256" key="6">
    <source>
        <dbReference type="ARBA" id="ARBA00022692"/>
    </source>
</evidence>
<keyword evidence="7" id="KW-0479">Metal-binding</keyword>
<accession>A0ABW3SNJ0</accession>
<evidence type="ECO:0000256" key="13">
    <source>
        <dbReference type="SAM" id="Phobius"/>
    </source>
</evidence>
<keyword evidence="10 13" id="KW-1133">Transmembrane helix</keyword>
<dbReference type="PANTHER" id="PTHR43520:SF5">
    <property type="entry name" value="CATION-TRANSPORTING P-TYPE ATPASE-RELATED"/>
    <property type="match status" value="1"/>
</dbReference>
<gene>
    <name evidence="16" type="ORF">ACFQ2O_09095</name>
</gene>
<dbReference type="RefSeq" id="WP_377526064.1">
    <property type="nucleotide sequence ID" value="NZ_JBHTLD010000065.1"/>
</dbReference>
<evidence type="ECO:0000256" key="4">
    <source>
        <dbReference type="ARBA" id="ARBA00022475"/>
    </source>
</evidence>
<feature type="transmembrane region" description="Helical" evidence="13">
    <location>
        <begin position="743"/>
        <end position="767"/>
    </location>
</feature>
<dbReference type="SUPFAM" id="SSF81665">
    <property type="entry name" value="Calcium ATPase, transmembrane domain M"/>
    <property type="match status" value="1"/>
</dbReference>
<proteinExistence type="inferred from homology"/>
<organism evidence="16 17">
    <name type="scientific">Pontibacter rugosus</name>
    <dbReference type="NCBI Taxonomy" id="1745966"/>
    <lineage>
        <taxon>Bacteria</taxon>
        <taxon>Pseudomonadati</taxon>
        <taxon>Bacteroidota</taxon>
        <taxon>Cytophagia</taxon>
        <taxon>Cytophagales</taxon>
        <taxon>Hymenobacteraceae</taxon>
        <taxon>Pontibacter</taxon>
    </lineage>
</organism>
<dbReference type="Proteomes" id="UP001597094">
    <property type="component" value="Unassembled WGS sequence"/>
</dbReference>
<dbReference type="InterPro" id="IPR036163">
    <property type="entry name" value="HMA_dom_sf"/>
</dbReference>
<keyword evidence="5" id="KW-0597">Phosphoprotein</keyword>
<evidence type="ECO:0000259" key="14">
    <source>
        <dbReference type="Pfam" id="PF00122"/>
    </source>
</evidence>
<sequence>MEAALQTNVHTCYHCGDSCEDELIVAHDKSFCCAGCKTVYELLEENNLCTYYNLEQNPGISGKAPVAEERFAYLDDAGVEAQLINFRNDSICKLTLYLPQMHCSSCIWLLENLFKLNHGITESTVNFLRKEISLTYLHQQTSLREVVSLLARLGYEPAITLADTDGKQVQKQSHTIIYKLGIAGFCFGNVMLLAFPDYLAISDGLQRTFGSFFGYLSIVLSLPVFFYSARGFFTSALEGLKQRLINIDFPIALGLMALFCVSLYEILTGTGPGYLDSFTGLVFFMLIGKYFQQKTYDTLSFDRDYTSYFPVSVTVLKEEKEESIAVRNLKVGDRIRVRNQELIPADAMLMNGQAMIDYSFVSGESEPVEKVAGELIYAGGRQVGESIEVEVVKEVSQGYLTQLWNDSAFSKREVQSVGTYANTAGKWFVVVTLFVAAGTLFYWVPRDMDMAMRAFTSVLIIACPCALSLATPFVHGHTLRVFGKNKFYLKNTSVVETLARIDTVVFDKTGTLTEPSAAEVSYTGKALTAAQERKILSVLRHSTHPLSQRISAGLKEQPLRVGQFKEYTGQGLSGEVNGQLVRVGSAAFLGVPADKATDTLKTTVYVSLDGVVLGYYTFYNVYREGLINILHDLNDKKIAVLSGDNNHEEARLRELLGPDAELVFNQSPVQKLQSIQALQAGQHQVLMVGDGLNDAGALKQSEAGIALTNSITNFSPSCDAILDATVFNKLSKFLAFSKKTMSIILATFAVSLVYNVIGLTLAVQGLFSPIASAILMPISSLSVIVFATLSVKFAAKRAGL</sequence>
<feature type="transmembrane region" description="Helical" evidence="13">
    <location>
        <begin position="450"/>
        <end position="474"/>
    </location>
</feature>
<evidence type="ECO:0000256" key="11">
    <source>
        <dbReference type="ARBA" id="ARBA00023065"/>
    </source>
</evidence>
<feature type="domain" description="P-type ATPase A" evidence="14">
    <location>
        <begin position="309"/>
        <end position="405"/>
    </location>
</feature>
<keyword evidence="11" id="KW-0406">Ion transport</keyword>
<dbReference type="InterPro" id="IPR036412">
    <property type="entry name" value="HAD-like_sf"/>
</dbReference>
<reference evidence="17" key="1">
    <citation type="journal article" date="2019" name="Int. J. Syst. Evol. Microbiol.">
        <title>The Global Catalogue of Microorganisms (GCM) 10K type strain sequencing project: providing services to taxonomists for standard genome sequencing and annotation.</title>
        <authorList>
            <consortium name="The Broad Institute Genomics Platform"/>
            <consortium name="The Broad Institute Genome Sequencing Center for Infectious Disease"/>
            <person name="Wu L."/>
            <person name="Ma J."/>
        </authorList>
    </citation>
    <scope>NUCLEOTIDE SEQUENCE [LARGE SCALE GENOMIC DNA]</scope>
    <source>
        <strain evidence="17">JCM 31319</strain>
    </source>
</reference>
<keyword evidence="4" id="KW-1003">Cell membrane</keyword>
<dbReference type="SUPFAM" id="SSF55008">
    <property type="entry name" value="HMA, heavy metal-associated domain"/>
    <property type="match status" value="1"/>
</dbReference>
<keyword evidence="8" id="KW-0460">Magnesium</keyword>
<evidence type="ECO:0000256" key="1">
    <source>
        <dbReference type="ARBA" id="ARBA00004651"/>
    </source>
</evidence>